<keyword evidence="3" id="KW-1185">Reference proteome</keyword>
<reference evidence="2 3" key="1">
    <citation type="submission" date="2024-09" db="EMBL/GenBank/DDBJ databases">
        <title>Chromosome-scale assembly of Riccia sorocarpa.</title>
        <authorList>
            <person name="Paukszto L."/>
        </authorList>
    </citation>
    <scope>NUCLEOTIDE SEQUENCE [LARGE SCALE GENOMIC DNA]</scope>
    <source>
        <strain evidence="2">LP-2024</strain>
        <tissue evidence="2">Aerial parts of the thallus</tissue>
    </source>
</reference>
<gene>
    <name evidence="2" type="ORF">R1sor_007840</name>
</gene>
<dbReference type="Proteomes" id="UP001633002">
    <property type="component" value="Unassembled WGS sequence"/>
</dbReference>
<evidence type="ECO:0000256" key="1">
    <source>
        <dbReference type="SAM" id="MobiDB-lite"/>
    </source>
</evidence>
<dbReference type="AlphaFoldDB" id="A0ABD3HXY2"/>
<dbReference type="EMBL" id="JBJQOH010000003">
    <property type="protein sequence ID" value="KAL3694189.1"/>
    <property type="molecule type" value="Genomic_DNA"/>
</dbReference>
<name>A0ABD3HXY2_9MARC</name>
<accession>A0ABD3HXY2</accession>
<sequence length="391" mass="44819">MEAQNPSEDMDELKRQLLQKEEQLQSPREAAAKVLKRLRAAKKKGQTLEKELSKMPGGLMVKAESKTLDILRSGRKWQIPDCGHSYHVSCVCSCFGVNFLVCWKEDCGATIPLSWVKEFNLDRELNLSAVEERMLCSVDMRSLPLSEWDELEDLTIVGVPAMRVQRREFLESMEERLTAKTCDFVMSSKTGPRARLLPPPHRVAGDQFKKWTQLQNGVKCSDWTGLCNYPSSQFWIFSSRVLRHETNNHNRSLATVGLDVPRGKVHLRMLCDLNTALCIRLRPWDGIFLEHFARGLLVLPWAMEILRVLVSRQFVSVWRTGLIPMEVLESSDSYKVEGDYHALKWAWSLSKVWKCDDASHSRCTADSDVESDHECQPTPKCPETLLYGYEL</sequence>
<evidence type="ECO:0000313" key="3">
    <source>
        <dbReference type="Proteomes" id="UP001633002"/>
    </source>
</evidence>
<feature type="region of interest" description="Disordered" evidence="1">
    <location>
        <begin position="1"/>
        <end position="28"/>
    </location>
</feature>
<organism evidence="2 3">
    <name type="scientific">Riccia sorocarpa</name>
    <dbReference type="NCBI Taxonomy" id="122646"/>
    <lineage>
        <taxon>Eukaryota</taxon>
        <taxon>Viridiplantae</taxon>
        <taxon>Streptophyta</taxon>
        <taxon>Embryophyta</taxon>
        <taxon>Marchantiophyta</taxon>
        <taxon>Marchantiopsida</taxon>
        <taxon>Marchantiidae</taxon>
        <taxon>Marchantiales</taxon>
        <taxon>Ricciaceae</taxon>
        <taxon>Riccia</taxon>
    </lineage>
</organism>
<evidence type="ECO:0000313" key="2">
    <source>
        <dbReference type="EMBL" id="KAL3694189.1"/>
    </source>
</evidence>
<protein>
    <submittedName>
        <fullName evidence="2">Uncharacterized protein</fullName>
    </submittedName>
</protein>
<comment type="caution">
    <text evidence="2">The sequence shown here is derived from an EMBL/GenBank/DDBJ whole genome shotgun (WGS) entry which is preliminary data.</text>
</comment>
<proteinExistence type="predicted"/>
<feature type="compositionally biased region" description="Basic and acidic residues" evidence="1">
    <location>
        <begin position="12"/>
        <end position="23"/>
    </location>
</feature>